<dbReference type="EMBL" id="CM056741">
    <property type="protein sequence ID" value="KAJ8687243.1"/>
    <property type="molecule type" value="Genomic_DNA"/>
</dbReference>
<organism evidence="1 2">
    <name type="scientific">Eretmocerus hayati</name>
    <dbReference type="NCBI Taxonomy" id="131215"/>
    <lineage>
        <taxon>Eukaryota</taxon>
        <taxon>Metazoa</taxon>
        <taxon>Ecdysozoa</taxon>
        <taxon>Arthropoda</taxon>
        <taxon>Hexapoda</taxon>
        <taxon>Insecta</taxon>
        <taxon>Pterygota</taxon>
        <taxon>Neoptera</taxon>
        <taxon>Endopterygota</taxon>
        <taxon>Hymenoptera</taxon>
        <taxon>Apocrita</taxon>
        <taxon>Proctotrupomorpha</taxon>
        <taxon>Chalcidoidea</taxon>
        <taxon>Aphelinidae</taxon>
        <taxon>Aphelininae</taxon>
        <taxon>Eretmocerus</taxon>
    </lineage>
</organism>
<protein>
    <submittedName>
        <fullName evidence="1">Uncharacterized protein</fullName>
    </submittedName>
</protein>
<gene>
    <name evidence="1" type="ORF">QAD02_023037</name>
</gene>
<evidence type="ECO:0000313" key="2">
    <source>
        <dbReference type="Proteomes" id="UP001239111"/>
    </source>
</evidence>
<proteinExistence type="predicted"/>
<name>A0ACC2PVU0_9HYME</name>
<accession>A0ACC2PVU0</accession>
<sequence>MELANWSPNKARLLNLIKQVQQCMYKSQDQANHEIETKSSQKSIELRMKGNSYFKNVSHNEMDHKMTLFYYCKSIAYAPPDSEDLATAYSNRSALWLHVHKYDLCLIDIDRALKLTGSSELKDRLISRKDECVDLYLSQDTQDEHKKIELPKFNPSKIVPCVADFIKLEFDLKSGKHYVALRDIRPGEVILCEETPYSSVKYSQIYLVCSHCLSFAWAGIPCNFCVFATYCSETCKKEAWQQYHDVMCQKLSVYHSSAGDDEELFGLMYMANKIMNIFSKKEELGTILKEAQKFDKQKGVRLDQLVSEGKVNCKGFKSLYSLINFKLCDEIEFTSMDSISEKLIHIISLNSLKFQTTVPSECAGNVTHTCARNCNDFESCMMNNCTNRGRIVGPCSSFMNHSCVPNVAQVFLPGPKIVMITISPIQKGEQLCISYGPNAHGMPKQLRLEELQKTYFFNCECKACTENFPGSLTMTPVPSKIEMMSSEMSRAFGDYARMFNSPCNTWHYSEDLYKAAVHMCEFVYERFNAREAFLLSRTFKNYIQQCFIYLY</sequence>
<comment type="caution">
    <text evidence="1">The sequence shown here is derived from an EMBL/GenBank/DDBJ whole genome shotgun (WGS) entry which is preliminary data.</text>
</comment>
<reference evidence="1" key="1">
    <citation type="submission" date="2023-04" db="EMBL/GenBank/DDBJ databases">
        <title>A chromosome-level genome assembly of the parasitoid wasp Eretmocerus hayati.</title>
        <authorList>
            <person name="Zhong Y."/>
            <person name="Liu S."/>
            <person name="Liu Y."/>
        </authorList>
    </citation>
    <scope>NUCLEOTIDE SEQUENCE</scope>
    <source>
        <strain evidence="1">ZJU_SS_LIU_2023</strain>
    </source>
</reference>
<keyword evidence="2" id="KW-1185">Reference proteome</keyword>
<dbReference type="Proteomes" id="UP001239111">
    <property type="component" value="Chromosome 1"/>
</dbReference>
<evidence type="ECO:0000313" key="1">
    <source>
        <dbReference type="EMBL" id="KAJ8687243.1"/>
    </source>
</evidence>
<feature type="non-terminal residue" evidence="1">
    <location>
        <position position="551"/>
    </location>
</feature>